<proteinExistence type="predicted"/>
<dbReference type="InterPro" id="IPR004658">
    <property type="entry name" value="OMP_Slp"/>
</dbReference>
<gene>
    <name evidence="2" type="ORF">SAMN05216526_1367</name>
</gene>
<evidence type="ECO:0000256" key="1">
    <source>
        <dbReference type="SAM" id="SignalP"/>
    </source>
</evidence>
<keyword evidence="3" id="KW-1185">Reference proteome</keyword>
<evidence type="ECO:0000313" key="2">
    <source>
        <dbReference type="EMBL" id="SIT70658.1"/>
    </source>
</evidence>
<sequence>MNMRPIAIGIALLALISVLAGCASTTPEKVRQAPEPDLSLEEVRADGKRFQGEAVRWGGIIVKTENLSDATRVELVYRPLTRGGRPLETDRSSGRFVALVPAFLDPVVYAAGRELTVHGKIQDIQAGQIGKMAYDFAVVAADTVYLWPEPVPLRHEPWPYFPGYYGPFYDPWYRFHPRPWPYY</sequence>
<dbReference type="PROSITE" id="PS51257">
    <property type="entry name" value="PROKAR_LIPOPROTEIN"/>
    <property type="match status" value="1"/>
</dbReference>
<dbReference type="PANTHER" id="PTHR37530:SF1">
    <property type="entry name" value="OUTER MEMBRANE PROTEIN SLP"/>
    <property type="match status" value="1"/>
</dbReference>
<dbReference type="STRING" id="233100.SAMN05216526_1367"/>
<dbReference type="EMBL" id="FTPK01000002">
    <property type="protein sequence ID" value="SIT70658.1"/>
    <property type="molecule type" value="Genomic_DNA"/>
</dbReference>
<organism evidence="2 3">
    <name type="scientific">Ectothiorhodosinus mongolicus</name>
    <dbReference type="NCBI Taxonomy" id="233100"/>
    <lineage>
        <taxon>Bacteria</taxon>
        <taxon>Pseudomonadati</taxon>
        <taxon>Pseudomonadota</taxon>
        <taxon>Gammaproteobacteria</taxon>
        <taxon>Chromatiales</taxon>
        <taxon>Ectothiorhodospiraceae</taxon>
        <taxon>Ectothiorhodosinus</taxon>
    </lineage>
</organism>
<keyword evidence="1" id="KW-0732">Signal</keyword>
<dbReference type="Pfam" id="PF03843">
    <property type="entry name" value="Slp"/>
    <property type="match status" value="1"/>
</dbReference>
<dbReference type="GO" id="GO:0019867">
    <property type="term" value="C:outer membrane"/>
    <property type="evidence" value="ECO:0007669"/>
    <property type="project" value="InterPro"/>
</dbReference>
<protein>
    <submittedName>
        <fullName evidence="2">Outer membrane lipoprotein</fullName>
    </submittedName>
</protein>
<dbReference type="AlphaFoldDB" id="A0A1R3W2B4"/>
<feature type="chain" id="PRO_5012955367" evidence="1">
    <location>
        <begin position="23"/>
        <end position="183"/>
    </location>
</feature>
<dbReference type="Proteomes" id="UP000223759">
    <property type="component" value="Unassembled WGS sequence"/>
</dbReference>
<accession>A0A1R3W2B4</accession>
<dbReference type="PIRSF" id="PIRSF004982">
    <property type="entry name" value="SlP"/>
    <property type="match status" value="1"/>
</dbReference>
<dbReference type="PANTHER" id="PTHR37530">
    <property type="entry name" value="OUTER MEMBRANE PROTEIN SLP"/>
    <property type="match status" value="1"/>
</dbReference>
<feature type="signal peptide" evidence="1">
    <location>
        <begin position="1"/>
        <end position="22"/>
    </location>
</feature>
<name>A0A1R3W2B4_9GAMM</name>
<evidence type="ECO:0000313" key="3">
    <source>
        <dbReference type="Proteomes" id="UP000223759"/>
    </source>
</evidence>
<reference evidence="2 3" key="1">
    <citation type="submission" date="2017-01" db="EMBL/GenBank/DDBJ databases">
        <authorList>
            <person name="Mah S.A."/>
            <person name="Swanson W.J."/>
            <person name="Moy G.W."/>
            <person name="Vacquier V.D."/>
        </authorList>
    </citation>
    <scope>NUCLEOTIDE SEQUENCE [LARGE SCALE GENOMIC DNA]</scope>
    <source>
        <strain evidence="2 3">M9</strain>
    </source>
</reference>
<keyword evidence="2" id="KW-0449">Lipoprotein</keyword>